<dbReference type="Pfam" id="PF18962">
    <property type="entry name" value="Por_Secre_tail"/>
    <property type="match status" value="1"/>
</dbReference>
<dbReference type="CDD" id="cd12956">
    <property type="entry name" value="CBM_SusE-F_like"/>
    <property type="match status" value="1"/>
</dbReference>
<feature type="chain" id="PRO_5035807294" evidence="1">
    <location>
        <begin position="24"/>
        <end position="216"/>
    </location>
</feature>
<protein>
    <submittedName>
        <fullName evidence="3">T9SS type A sorting domain-containing protein</fullName>
    </submittedName>
</protein>
<dbReference type="AlphaFoldDB" id="A0A8T9Q6L4"/>
<dbReference type="EMBL" id="CP095046">
    <property type="protein sequence ID" value="UOQ73204.1"/>
    <property type="molecule type" value="Genomic_DNA"/>
</dbReference>
<accession>A0A8T9Q6L4</accession>
<name>A0A8T9Q6L4_9BACT</name>
<dbReference type="GO" id="GO:0019867">
    <property type="term" value="C:outer membrane"/>
    <property type="evidence" value="ECO:0007669"/>
    <property type="project" value="InterPro"/>
</dbReference>
<feature type="domain" description="Secretion system C-terminal sorting" evidence="2">
    <location>
        <begin position="140"/>
        <end position="214"/>
    </location>
</feature>
<dbReference type="KEGG" id="hcu:MUN79_04325"/>
<evidence type="ECO:0000313" key="4">
    <source>
        <dbReference type="Proteomes" id="UP000831796"/>
    </source>
</evidence>
<gene>
    <name evidence="3" type="ORF">MUN79_04325</name>
</gene>
<evidence type="ECO:0000259" key="2">
    <source>
        <dbReference type="Pfam" id="PF18962"/>
    </source>
</evidence>
<dbReference type="NCBIfam" id="TIGR04183">
    <property type="entry name" value="Por_Secre_tail"/>
    <property type="match status" value="1"/>
</dbReference>
<dbReference type="Proteomes" id="UP000831796">
    <property type="component" value="Chromosome"/>
</dbReference>
<organism evidence="3 4">
    <name type="scientific">Hymenobacter cellulosilyticus</name>
    <dbReference type="NCBI Taxonomy" id="2932248"/>
    <lineage>
        <taxon>Bacteria</taxon>
        <taxon>Pseudomonadati</taxon>
        <taxon>Bacteroidota</taxon>
        <taxon>Cytophagia</taxon>
        <taxon>Cytophagales</taxon>
        <taxon>Hymenobacteraceae</taxon>
        <taxon>Hymenobacter</taxon>
    </lineage>
</organism>
<reference evidence="3" key="1">
    <citation type="submission" date="2022-04" db="EMBL/GenBank/DDBJ databases">
        <title>Hymenobacter sp. isolated from the air.</title>
        <authorList>
            <person name="Won M."/>
            <person name="Lee C.-M."/>
            <person name="Woen H.-Y."/>
            <person name="Kwon S.-W."/>
        </authorList>
    </citation>
    <scope>NUCLEOTIDE SEQUENCE</scope>
    <source>
        <strain evidence="3">5116S-3</strain>
    </source>
</reference>
<sequence>MQNFTRTLTVLLVLLFSATLAMAQTTYPTIGIIGSATAKGWDASTAMTAGTGANNHQWTITLPLTVGEVKFRANDNWDVNWGAATFPSGVGVANGPNIPVATAGNYSVTFNDITGAYTFTRNTTASTTASRPTLSLALAPNPARETVRVAYELTSASSATLTVLNMLGQPVQQLSAVRQGAGQQEQLVSLRNLAAGLYLVQVQAGNQLQTARLLVD</sequence>
<proteinExistence type="predicted"/>
<keyword evidence="1" id="KW-0732">Signal</keyword>
<dbReference type="InterPro" id="IPR026444">
    <property type="entry name" value="Secre_tail"/>
</dbReference>
<dbReference type="Gene3D" id="2.60.40.3620">
    <property type="match status" value="1"/>
</dbReference>
<evidence type="ECO:0000313" key="3">
    <source>
        <dbReference type="EMBL" id="UOQ73204.1"/>
    </source>
</evidence>
<dbReference type="GO" id="GO:2001070">
    <property type="term" value="F:starch binding"/>
    <property type="evidence" value="ECO:0007669"/>
    <property type="project" value="InterPro"/>
</dbReference>
<feature type="signal peptide" evidence="1">
    <location>
        <begin position="1"/>
        <end position="23"/>
    </location>
</feature>
<evidence type="ECO:0000256" key="1">
    <source>
        <dbReference type="SAM" id="SignalP"/>
    </source>
</evidence>
<keyword evidence="4" id="KW-1185">Reference proteome</keyword>
<dbReference type="RefSeq" id="WP_244676558.1">
    <property type="nucleotide sequence ID" value="NZ_CP095046.1"/>
</dbReference>